<dbReference type="InterPro" id="IPR007560">
    <property type="entry name" value="Restrct_endonuc_IV_Mrr"/>
</dbReference>
<organism evidence="3 4">
    <name type="scientific">Streptomyces rimosus subsp. rimosus</name>
    <dbReference type="NCBI Taxonomy" id="132474"/>
    <lineage>
        <taxon>Bacteria</taxon>
        <taxon>Bacillati</taxon>
        <taxon>Actinomycetota</taxon>
        <taxon>Actinomycetes</taxon>
        <taxon>Kitasatosporales</taxon>
        <taxon>Streptomycetaceae</taxon>
        <taxon>Streptomyces</taxon>
    </lineage>
</organism>
<evidence type="ECO:0000256" key="1">
    <source>
        <dbReference type="SAM" id="Phobius"/>
    </source>
</evidence>
<keyword evidence="1" id="KW-1133">Transmembrane helix</keyword>
<dbReference type="InterPro" id="IPR052906">
    <property type="entry name" value="Type_IV_Methyl-Rstrct_Enzyme"/>
</dbReference>
<keyword evidence="1" id="KW-0812">Transmembrane</keyword>
<keyword evidence="3" id="KW-0255">Endonuclease</keyword>
<keyword evidence="3" id="KW-0540">Nuclease</keyword>
<evidence type="ECO:0000259" key="2">
    <source>
        <dbReference type="Pfam" id="PF04471"/>
    </source>
</evidence>
<dbReference type="SUPFAM" id="SSF52980">
    <property type="entry name" value="Restriction endonuclease-like"/>
    <property type="match status" value="1"/>
</dbReference>
<reference evidence="3 4" key="1">
    <citation type="submission" date="2022-03" db="EMBL/GenBank/DDBJ databases">
        <title>Complete genome of Streptomyces rimosus ssp. rimosus R7 (=ATCC 10970).</title>
        <authorList>
            <person name="Beganovic S."/>
            <person name="Ruckert C."/>
            <person name="Busche T."/>
            <person name="Kalinowski J."/>
            <person name="Wittmann C."/>
        </authorList>
    </citation>
    <scope>NUCLEOTIDE SEQUENCE [LARGE SCALE GENOMIC DNA]</scope>
    <source>
        <strain evidence="3 4">R7</strain>
    </source>
</reference>
<dbReference type="InterPro" id="IPR011335">
    <property type="entry name" value="Restrct_endonuc-II-like"/>
</dbReference>
<dbReference type="EMBL" id="CP094298">
    <property type="protein sequence ID" value="UNZ02132.1"/>
    <property type="molecule type" value="Genomic_DNA"/>
</dbReference>
<keyword evidence="1" id="KW-0472">Membrane</keyword>
<dbReference type="Pfam" id="PF04471">
    <property type="entry name" value="Mrr_cat"/>
    <property type="match status" value="1"/>
</dbReference>
<dbReference type="PANTHER" id="PTHR30015">
    <property type="entry name" value="MRR RESTRICTION SYSTEM PROTEIN"/>
    <property type="match status" value="1"/>
</dbReference>
<evidence type="ECO:0000313" key="4">
    <source>
        <dbReference type="Proteomes" id="UP000829494"/>
    </source>
</evidence>
<dbReference type="Proteomes" id="UP000829494">
    <property type="component" value="Chromosome"/>
</dbReference>
<accession>A0ABY3YWC4</accession>
<gene>
    <name evidence="3" type="ORF">SRIMR7_08250</name>
</gene>
<protein>
    <submittedName>
        <fullName evidence="3">Restriction endonuclease</fullName>
    </submittedName>
</protein>
<feature type="transmembrane region" description="Helical" evidence="1">
    <location>
        <begin position="58"/>
        <end position="79"/>
    </location>
</feature>
<feature type="transmembrane region" description="Helical" evidence="1">
    <location>
        <begin position="28"/>
        <end position="46"/>
    </location>
</feature>
<dbReference type="GO" id="GO:0004519">
    <property type="term" value="F:endonuclease activity"/>
    <property type="evidence" value="ECO:0007669"/>
    <property type="project" value="UniProtKB-KW"/>
</dbReference>
<name>A0ABY3YWC4_STRRM</name>
<feature type="domain" description="Restriction endonuclease type IV Mrr" evidence="2">
    <location>
        <begin position="136"/>
        <end position="247"/>
    </location>
</feature>
<sequence>MAAPWRVDGVSPGSGVRSGARAYPMRRTMFVLAVLGALICGGYLAVREAVRWAVAHPGPALGVGAVVLPLLVVVAVVAVRGMPRLRELRRAARAGKAEAEAEVAAMAATAPVAQAAPVVEVEAADAAPWRVEDFLALDADGFEQAIARLCERDGCRDVQVVGGAGDLGADVLATASDGRRLIIQCKRYGETNKVGSQDVQRFGGTCFTVHEAEVAAVVTTSTFTEPAADYAATCGIRCFDGERLVAWANGDGATPWG</sequence>
<evidence type="ECO:0000313" key="3">
    <source>
        <dbReference type="EMBL" id="UNZ02132.1"/>
    </source>
</evidence>
<keyword evidence="4" id="KW-1185">Reference proteome</keyword>
<proteinExistence type="predicted"/>
<dbReference type="Gene3D" id="3.40.1350.10">
    <property type="match status" value="1"/>
</dbReference>
<dbReference type="PANTHER" id="PTHR30015:SF6">
    <property type="entry name" value="SLL1429 PROTEIN"/>
    <property type="match status" value="1"/>
</dbReference>
<keyword evidence="3" id="KW-0378">Hydrolase</keyword>
<dbReference type="InterPro" id="IPR011856">
    <property type="entry name" value="tRNA_endonuc-like_dom_sf"/>
</dbReference>